<dbReference type="PROSITE" id="PS50157">
    <property type="entry name" value="ZINC_FINGER_C2H2_2"/>
    <property type="match status" value="1"/>
</dbReference>
<keyword evidence="1" id="KW-0862">Zinc</keyword>
<feature type="compositionally biased region" description="Basic residues" evidence="2">
    <location>
        <begin position="552"/>
        <end position="573"/>
    </location>
</feature>
<reference evidence="4" key="1">
    <citation type="submission" date="2022-12" db="EMBL/GenBank/DDBJ databases">
        <title>Chromosome-level genome assembly of the bean flower thrips Megalurothrips usitatus.</title>
        <authorList>
            <person name="Ma L."/>
            <person name="Liu Q."/>
            <person name="Li H."/>
            <person name="Cai W."/>
        </authorList>
    </citation>
    <scope>NUCLEOTIDE SEQUENCE</scope>
    <source>
        <strain evidence="4">Cailab_2022a</strain>
    </source>
</reference>
<feature type="compositionally biased region" description="Basic and acidic residues" evidence="2">
    <location>
        <begin position="636"/>
        <end position="662"/>
    </location>
</feature>
<dbReference type="GO" id="GO:0008270">
    <property type="term" value="F:zinc ion binding"/>
    <property type="evidence" value="ECO:0007669"/>
    <property type="project" value="UniProtKB-KW"/>
</dbReference>
<gene>
    <name evidence="4" type="ORF">ONE63_010380</name>
</gene>
<organism evidence="4 5">
    <name type="scientific">Megalurothrips usitatus</name>
    <name type="common">bean blossom thrips</name>
    <dbReference type="NCBI Taxonomy" id="439358"/>
    <lineage>
        <taxon>Eukaryota</taxon>
        <taxon>Metazoa</taxon>
        <taxon>Ecdysozoa</taxon>
        <taxon>Arthropoda</taxon>
        <taxon>Hexapoda</taxon>
        <taxon>Insecta</taxon>
        <taxon>Pterygota</taxon>
        <taxon>Neoptera</taxon>
        <taxon>Paraneoptera</taxon>
        <taxon>Thysanoptera</taxon>
        <taxon>Terebrantia</taxon>
        <taxon>Thripoidea</taxon>
        <taxon>Thripidae</taxon>
        <taxon>Megalurothrips</taxon>
    </lineage>
</organism>
<evidence type="ECO:0000259" key="3">
    <source>
        <dbReference type="PROSITE" id="PS50157"/>
    </source>
</evidence>
<dbReference type="Pfam" id="PF21787">
    <property type="entry name" value="TNP-like_RNaseH_N"/>
    <property type="match status" value="1"/>
</dbReference>
<feature type="region of interest" description="Disordered" evidence="2">
    <location>
        <begin position="409"/>
        <end position="458"/>
    </location>
</feature>
<keyword evidence="5" id="KW-1185">Reference proteome</keyword>
<proteinExistence type="predicted"/>
<protein>
    <recommendedName>
        <fullName evidence="3">C2H2-type domain-containing protein</fullName>
    </recommendedName>
</protein>
<dbReference type="PROSITE" id="PS00028">
    <property type="entry name" value="ZINC_FINGER_C2H2_1"/>
    <property type="match status" value="1"/>
</dbReference>
<dbReference type="InterPro" id="IPR013087">
    <property type="entry name" value="Znf_C2H2_type"/>
</dbReference>
<sequence>MLHAPPDSGGFIMSSEDLFADGVPAILSGPSGGSTPVEASGVLAAAVPASTAAEPSAAKYVCPECGNTLKTKSVFTRHTVLHKINDYNSRKPMEEAILSSLDESFKNALLGIKDEPAVGAMGAQKRQCIEALSTCPSTDMLQKKISGSILNFVTVRTKVFPSAHHEAALKSLNGLLNDGSYCEEVKRMILLCLPNELKVTSEKVLNRLVWRLTVKFMEKFQQQVFHLMKKNHQTAHPKCTMEESESDVFKELVCNLLRAVFKFGAKSGNSTWALRCRSLLERFVVSTSEISADRFLDSKLWEEQVITIDSNAFNLFLGIEKIIQSSQDKGLPCTADAIFESLTNPENLVLLDHTRELFRGILSEDLAIEFIRDLIKSLLALSSKLDAKRKLLSVKDKQKTSTVSLRTNLKRNPVVGQPSQSDLADPDDPVPVPRSRSRKNTQQSVAPTSSAVAGNVENTDQVNNRYSAILPGPSVAADLDELSLSSIGSSFSLPSDCESSVFFDESTDDEAANRDDSDGDVEMNGQNADVESDVEAIHAAPCSSSNVEQFAPRRRRKKRGGFKAGILKRRKSHMTPPLSRSSSQCSSPIRCSCRNTTGSEDFADVMENVLTGDLSYDQYDTDSRGHYSCQSTLPSEGDKTGDDDDEHNKKDDFSMEKGESMQKRKKRGRKKRGIGRRSKLYWKKESGTFVEQTGDSHAVPTDCVSDDKKDVGTSVTIDMRESCEATSASSTGEDMTSTIVGYLKLTVDESWMVQGTDGTIALSKVVNSNNPYVERAITWDGRKVNFLVHNKSLPHGSPFWDIRKPDPQNFGSVADYLTSTSKRFDCFEVCCGVQSHQDLWSKYAESTVTEIFTGSPVLRSARCPLLRMYAGKCSSCHALLKKILDVERLKAKAEAREETDLSKINNRYLGKEDLVEKLNRIQAEKKLSLQVVRRLKTRINKLIQKQSEKISSELGNDFIEIMNKNTEKMTAIEKLFWEQRSLALSKREKSKGFLCLPSQRRLFDYSQFTEAKEGVQQDILDLLMSEINAKCPEEYQKYFNLLLDEMSIRLDLVYNSGTGELVGFTNLTSVEEELASLEAEIRGDKYEKKNSRALCINDKLLSWKAIQSLFLITKEHKYKGTKLTDAHVHLTSFSCMRVSLAVQVFSNSVAKALQTFKDNPKLKEYYNEELVDFILKMNRWFDCMNASEGSKKKHHNADLLEYVSVHDERFTFLEKEFLKYLQQWEDFVERQNNLSKEKKSKMIISYQSLEEIKITTLSFIKMTKFLLNINAPKVSARKFNQDPLEQYFSDQRRVRGDDNNPNLKQFLHSNLSLQSALTVQGKRGNTEDVRNLQVDASPLPVRKKARK</sequence>
<evidence type="ECO:0000256" key="2">
    <source>
        <dbReference type="SAM" id="MobiDB-lite"/>
    </source>
</evidence>
<dbReference type="InterPro" id="IPR048366">
    <property type="entry name" value="TNP-like_GBD"/>
</dbReference>
<evidence type="ECO:0000256" key="1">
    <source>
        <dbReference type="PROSITE-ProRule" id="PRU00042"/>
    </source>
</evidence>
<dbReference type="InterPro" id="IPR048365">
    <property type="entry name" value="TNP-like_RNaseH_N"/>
</dbReference>
<feature type="compositionally biased region" description="Polar residues" evidence="2">
    <location>
        <begin position="440"/>
        <end position="458"/>
    </location>
</feature>
<feature type="compositionally biased region" description="Low complexity" evidence="2">
    <location>
        <begin position="576"/>
        <end position="588"/>
    </location>
</feature>
<evidence type="ECO:0000313" key="5">
    <source>
        <dbReference type="Proteomes" id="UP001075354"/>
    </source>
</evidence>
<keyword evidence="1" id="KW-0479">Metal-binding</keyword>
<feature type="compositionally biased region" description="Basic residues" evidence="2">
    <location>
        <begin position="663"/>
        <end position="677"/>
    </location>
</feature>
<dbReference type="Pfam" id="PF21788">
    <property type="entry name" value="TNP-like_GBD"/>
    <property type="match status" value="1"/>
</dbReference>
<evidence type="ECO:0000313" key="4">
    <source>
        <dbReference type="EMBL" id="KAJ1525576.1"/>
    </source>
</evidence>
<accession>A0AAV7XLT0</accession>
<feature type="region of interest" description="Disordered" evidence="2">
    <location>
        <begin position="545"/>
        <end position="588"/>
    </location>
</feature>
<keyword evidence="1" id="KW-0863">Zinc-finger</keyword>
<name>A0AAV7XLT0_9NEOP</name>
<dbReference type="Proteomes" id="UP001075354">
    <property type="component" value="Chromosome 8"/>
</dbReference>
<dbReference type="EMBL" id="JAPTSV010000008">
    <property type="protein sequence ID" value="KAJ1525576.1"/>
    <property type="molecule type" value="Genomic_DNA"/>
</dbReference>
<feature type="region of interest" description="Disordered" evidence="2">
    <location>
        <begin position="625"/>
        <end position="677"/>
    </location>
</feature>
<feature type="domain" description="C2H2-type" evidence="3">
    <location>
        <begin position="60"/>
        <end position="82"/>
    </location>
</feature>
<comment type="caution">
    <text evidence="4">The sequence shown here is derived from an EMBL/GenBank/DDBJ whole genome shotgun (WGS) entry which is preliminary data.</text>
</comment>